<proteinExistence type="predicted"/>
<evidence type="ECO:0000313" key="3">
    <source>
        <dbReference type="Proteomes" id="UP000662821"/>
    </source>
</evidence>
<feature type="domain" description="Ice-binding protein C-terminal" evidence="1">
    <location>
        <begin position="168"/>
        <end position="192"/>
    </location>
</feature>
<dbReference type="Proteomes" id="UP000662821">
    <property type="component" value="Chromosome"/>
</dbReference>
<sequence length="195" mass="21176">MATIMPAASQAAVEEISLSSSKHLSTFYNNGTTNTYDNGGVGAVFGGGYTRLYEKFILPAYDPSITLTSGLLWTPVTSRSMEVYLTDGNWVSFNYYTAPKTIGGLVAKTATNINQNKPIDLTEYLNKAYQNGTPVGFMMKSAIEGQNWTDATIFPSGAQKLSLTFTSAVPEPETYAMFLAGLGLMGFILRRKQKS</sequence>
<organism evidence="2 3">
    <name type="scientific">Janthinobacterium lividum</name>
    <dbReference type="NCBI Taxonomy" id="29581"/>
    <lineage>
        <taxon>Bacteria</taxon>
        <taxon>Pseudomonadati</taxon>
        <taxon>Pseudomonadota</taxon>
        <taxon>Betaproteobacteria</taxon>
        <taxon>Burkholderiales</taxon>
        <taxon>Oxalobacteraceae</taxon>
        <taxon>Janthinobacterium</taxon>
    </lineage>
</organism>
<dbReference type="InterPro" id="IPR013424">
    <property type="entry name" value="Ice-binding_C"/>
</dbReference>
<evidence type="ECO:0000313" key="2">
    <source>
        <dbReference type="EMBL" id="QSX99358.1"/>
    </source>
</evidence>
<evidence type="ECO:0000259" key="1">
    <source>
        <dbReference type="Pfam" id="PF07589"/>
    </source>
</evidence>
<accession>A0AAJ4MYA6</accession>
<name>A0AAJ4MYA6_9BURK</name>
<reference evidence="2 3" key="1">
    <citation type="submission" date="2021-03" db="EMBL/GenBank/DDBJ databases">
        <title>Draft genome sequence of Janthinobacterium sp. strain PLB02 isolated from infected primmorphs (Lubomirskia baicalensis).</title>
        <authorList>
            <person name="Chernogor L.I."/>
            <person name="Belikov S.I."/>
            <person name="Petrushin I.S."/>
        </authorList>
    </citation>
    <scope>NUCLEOTIDE SEQUENCE [LARGE SCALE GENOMIC DNA]</scope>
    <source>
        <strain evidence="2 3">PLB02</strain>
    </source>
</reference>
<dbReference type="EMBL" id="CP071520">
    <property type="protein sequence ID" value="QSX99358.1"/>
    <property type="molecule type" value="Genomic_DNA"/>
</dbReference>
<protein>
    <submittedName>
        <fullName evidence="2">PEP-CTERM sorting domain-containing protein</fullName>
    </submittedName>
</protein>
<gene>
    <name evidence="2" type="ORF">J3P46_23330</name>
</gene>
<dbReference type="AlphaFoldDB" id="A0AAJ4MYA6"/>
<dbReference type="NCBIfam" id="TIGR02595">
    <property type="entry name" value="PEP_CTERM"/>
    <property type="match status" value="1"/>
</dbReference>
<dbReference type="Pfam" id="PF07589">
    <property type="entry name" value="PEP-CTERM"/>
    <property type="match status" value="1"/>
</dbReference>